<keyword evidence="1" id="KW-0812">Transmembrane</keyword>
<proteinExistence type="predicted"/>
<accession>A0ABS6WKQ4</accession>
<keyword evidence="1" id="KW-0472">Membrane</keyword>
<reference evidence="2" key="1">
    <citation type="submission" date="2021-07" db="EMBL/GenBank/DDBJ databases">
        <title>Pseudohoeflea marina sp. nov. a polyhydroxyalcanoate-producing bacterium.</title>
        <authorList>
            <person name="Zheng W."/>
            <person name="Yu S."/>
            <person name="Huang Y."/>
        </authorList>
    </citation>
    <scope>NUCLEOTIDE SEQUENCE</scope>
    <source>
        <strain evidence="2">DP4N28-3</strain>
    </source>
</reference>
<evidence type="ECO:0000313" key="3">
    <source>
        <dbReference type="Proteomes" id="UP001430804"/>
    </source>
</evidence>
<name>A0ABS6WKQ4_9HYPH</name>
<organism evidence="2 3">
    <name type="scientific">Pseudohoeflea coraliihabitans</name>
    <dbReference type="NCBI Taxonomy" id="2860393"/>
    <lineage>
        <taxon>Bacteria</taxon>
        <taxon>Pseudomonadati</taxon>
        <taxon>Pseudomonadota</taxon>
        <taxon>Alphaproteobacteria</taxon>
        <taxon>Hyphomicrobiales</taxon>
        <taxon>Rhizobiaceae</taxon>
        <taxon>Pseudohoeflea</taxon>
    </lineage>
</organism>
<sequence length="335" mass="35447">MPDQRRDATRKPSAARKIAWLGVVVLVAVVLYVGAWFFIAARIENSLPDFFAQAQSEGISPRCDNAEVRGFPFRLGLFCNGVAVEFEESATTVSAGPVRSLAQVYNPRHIVSEIDGPLTIKGTAGLDLVLDWQLLHMSTVLSGNGVNRASAEGVNISLSGDSPAFPVRLDATAERVTAHARANEGDLDVVITADGFTSPLALNARRINLEATVENSASFLHGEEPDLRGKTIHLHGLRSELDGGGAASLSGIVSIDRQGRASGDLQLRLEQPAAVLQAIAVLRPELAEDINRYGGLVTALDTEPGDGSDTITVPLTLRDGNASIGFLNLGTVPAL</sequence>
<protein>
    <submittedName>
        <fullName evidence="2">DUF2125 domain-containing protein</fullName>
    </submittedName>
</protein>
<keyword evidence="1" id="KW-1133">Transmembrane helix</keyword>
<feature type="transmembrane region" description="Helical" evidence="1">
    <location>
        <begin position="20"/>
        <end position="39"/>
    </location>
</feature>
<dbReference type="Proteomes" id="UP001430804">
    <property type="component" value="Unassembled WGS sequence"/>
</dbReference>
<gene>
    <name evidence="2" type="ORF">KY465_04470</name>
</gene>
<dbReference type="EMBL" id="JAHWQX010000001">
    <property type="protein sequence ID" value="MBW3096526.1"/>
    <property type="molecule type" value="Genomic_DNA"/>
</dbReference>
<comment type="caution">
    <text evidence="2">The sequence shown here is derived from an EMBL/GenBank/DDBJ whole genome shotgun (WGS) entry which is preliminary data.</text>
</comment>
<dbReference type="Pfam" id="PF09898">
    <property type="entry name" value="DUF2125"/>
    <property type="match status" value="1"/>
</dbReference>
<dbReference type="RefSeq" id="WP_219200252.1">
    <property type="nucleotide sequence ID" value="NZ_JAHWQX010000001.1"/>
</dbReference>
<evidence type="ECO:0000256" key="1">
    <source>
        <dbReference type="SAM" id="Phobius"/>
    </source>
</evidence>
<evidence type="ECO:0000313" key="2">
    <source>
        <dbReference type="EMBL" id="MBW3096526.1"/>
    </source>
</evidence>
<keyword evidence="3" id="KW-1185">Reference proteome</keyword>
<dbReference type="InterPro" id="IPR018666">
    <property type="entry name" value="DUF2125"/>
</dbReference>